<dbReference type="Pfam" id="PF08291">
    <property type="entry name" value="Peptidase_M15_3"/>
    <property type="match status" value="1"/>
</dbReference>
<feature type="region of interest" description="Disordered" evidence="1">
    <location>
        <begin position="1"/>
        <end position="26"/>
    </location>
</feature>
<reference evidence="3 4" key="1">
    <citation type="submission" date="2019-07" db="EMBL/GenBank/DDBJ databases">
        <title>The pathways for chlorine oxyanion respiration interact through the shared metabolite chlorate.</title>
        <authorList>
            <person name="Barnum T.P."/>
            <person name="Cheng Y."/>
            <person name="Hill K.A."/>
            <person name="Lucas L.N."/>
            <person name="Carlson H.K."/>
            <person name="Coates J.D."/>
        </authorList>
    </citation>
    <scope>NUCLEOTIDE SEQUENCE [LARGE SCALE GENOMIC DNA]</scope>
    <source>
        <strain evidence="3 4">SFB-3</strain>
    </source>
</reference>
<evidence type="ECO:0000259" key="2">
    <source>
        <dbReference type="Pfam" id="PF08291"/>
    </source>
</evidence>
<evidence type="ECO:0000313" key="4">
    <source>
        <dbReference type="Proteomes" id="UP000319502"/>
    </source>
</evidence>
<dbReference type="InterPro" id="IPR013230">
    <property type="entry name" value="Peptidase_M15A_C"/>
</dbReference>
<name>A0A557QPG6_9RHOO</name>
<dbReference type="EMBL" id="VMNK01000012">
    <property type="protein sequence ID" value="TVO54814.1"/>
    <property type="molecule type" value="Genomic_DNA"/>
</dbReference>
<comment type="caution">
    <text evidence="3">The sequence shown here is derived from an EMBL/GenBank/DDBJ whole genome shotgun (WGS) entry which is preliminary data.</text>
</comment>
<dbReference type="OrthoDB" id="5242612at2"/>
<dbReference type="Gene3D" id="3.30.1380.10">
    <property type="match status" value="1"/>
</dbReference>
<dbReference type="AlphaFoldDB" id="A0A557QPG6"/>
<protein>
    <recommendedName>
        <fullName evidence="2">Peptidase M15A C-terminal domain-containing protein</fullName>
    </recommendedName>
</protein>
<proteinExistence type="predicted"/>
<feature type="domain" description="Peptidase M15A C-terminal" evidence="2">
    <location>
        <begin position="43"/>
        <end position="141"/>
    </location>
</feature>
<sequence length="206" mass="22848">MRSPPSVPDYDSEMTMKTTDHSQTPITDLHLGGLAPRDAISPNFRFYELTRSDLAERRGIDNGFETEAQLQAAVHLARQVLQPVRDQFGSYSPNSVFRSQALERALKLRPASWISTSQHTTGCACDIEVPGVTTLDLARWVVKNLSDFDQVICECYDPSKGPNSGWVHVSLKPPGVGANRRVELSYIRDVESGRMIYVEGLRAAVA</sequence>
<evidence type="ECO:0000313" key="3">
    <source>
        <dbReference type="EMBL" id="TVO54814.1"/>
    </source>
</evidence>
<gene>
    <name evidence="3" type="ORF">FHP91_13205</name>
</gene>
<keyword evidence="4" id="KW-1185">Reference proteome</keyword>
<accession>A0A557QPG6</accession>
<dbReference type="InterPro" id="IPR009045">
    <property type="entry name" value="Zn_M74/Hedgehog-like"/>
</dbReference>
<organism evidence="3 4">
    <name type="scientific">Denitromonas halophila</name>
    <dbReference type="NCBI Taxonomy" id="1629404"/>
    <lineage>
        <taxon>Bacteria</taxon>
        <taxon>Pseudomonadati</taxon>
        <taxon>Pseudomonadota</taxon>
        <taxon>Betaproteobacteria</taxon>
        <taxon>Rhodocyclales</taxon>
        <taxon>Zoogloeaceae</taxon>
        <taxon>Denitromonas</taxon>
    </lineage>
</organism>
<dbReference type="Proteomes" id="UP000319502">
    <property type="component" value="Unassembled WGS sequence"/>
</dbReference>
<evidence type="ECO:0000256" key="1">
    <source>
        <dbReference type="SAM" id="MobiDB-lite"/>
    </source>
</evidence>
<feature type="compositionally biased region" description="Polar residues" evidence="1">
    <location>
        <begin position="15"/>
        <end position="26"/>
    </location>
</feature>
<dbReference type="SUPFAM" id="SSF55166">
    <property type="entry name" value="Hedgehog/DD-peptidase"/>
    <property type="match status" value="1"/>
</dbReference>